<evidence type="ECO:0000313" key="6">
    <source>
        <dbReference type="EMBL" id="KAG8535978.1"/>
    </source>
</evidence>
<comment type="similarity">
    <text evidence="5">Belongs to the integrin alpha chain family.</text>
</comment>
<dbReference type="AlphaFoldDB" id="A0AAV6YQB9"/>
<evidence type="ECO:0000256" key="5">
    <source>
        <dbReference type="RuleBase" id="RU003762"/>
    </source>
</evidence>
<dbReference type="EMBL" id="WNYA01052916">
    <property type="protein sequence ID" value="KAG8535978.1"/>
    <property type="molecule type" value="Genomic_DNA"/>
</dbReference>
<feature type="non-terminal residue" evidence="6">
    <location>
        <position position="1"/>
    </location>
</feature>
<organism evidence="6 7">
    <name type="scientific">Engystomops pustulosus</name>
    <name type="common">Tungara frog</name>
    <name type="synonym">Physalaemus pustulosus</name>
    <dbReference type="NCBI Taxonomy" id="76066"/>
    <lineage>
        <taxon>Eukaryota</taxon>
        <taxon>Metazoa</taxon>
        <taxon>Chordata</taxon>
        <taxon>Craniata</taxon>
        <taxon>Vertebrata</taxon>
        <taxon>Euteleostomi</taxon>
        <taxon>Amphibia</taxon>
        <taxon>Batrachia</taxon>
        <taxon>Anura</taxon>
        <taxon>Neobatrachia</taxon>
        <taxon>Hyloidea</taxon>
        <taxon>Leptodactylidae</taxon>
        <taxon>Leiuperinae</taxon>
        <taxon>Engystomops</taxon>
    </lineage>
</organism>
<dbReference type="GO" id="GO:0098609">
    <property type="term" value="P:cell-cell adhesion"/>
    <property type="evidence" value="ECO:0007669"/>
    <property type="project" value="TreeGrafter"/>
</dbReference>
<dbReference type="GO" id="GO:0009897">
    <property type="term" value="C:external side of plasma membrane"/>
    <property type="evidence" value="ECO:0007669"/>
    <property type="project" value="TreeGrafter"/>
</dbReference>
<keyword evidence="7" id="KW-1185">Reference proteome</keyword>
<keyword evidence="2" id="KW-0677">Repeat</keyword>
<evidence type="ECO:0000256" key="2">
    <source>
        <dbReference type="ARBA" id="ARBA00022737"/>
    </source>
</evidence>
<evidence type="ECO:0000256" key="3">
    <source>
        <dbReference type="ARBA" id="ARBA00023180"/>
    </source>
</evidence>
<dbReference type="InterPro" id="IPR028994">
    <property type="entry name" value="Integrin_alpha_N"/>
</dbReference>
<protein>
    <submittedName>
        <fullName evidence="6">Uncharacterized protein</fullName>
    </submittedName>
</protein>
<evidence type="ECO:0000313" key="7">
    <source>
        <dbReference type="Proteomes" id="UP000824782"/>
    </source>
</evidence>
<dbReference type="Gene3D" id="2.130.10.130">
    <property type="entry name" value="Integrin alpha, N-terminal"/>
    <property type="match status" value="1"/>
</dbReference>
<dbReference type="InterPro" id="IPR013517">
    <property type="entry name" value="FG-GAP"/>
</dbReference>
<dbReference type="PANTHER" id="PTHR23220:SF84">
    <property type="entry name" value="INTEGRIN ALPHA-L"/>
    <property type="match status" value="1"/>
</dbReference>
<sequence length="234" mass="25450">GLAQGSTFTREMSLAGLSAALTQDRVILGDPGIFSWSGGILDVPGQEELVYKSPEEENYYRYLGYAVELLHNEMGLFSLVGSPRYQYVGCVTVLKEVPGERRWEEIDFVLGKQIGSYYGAEIAVSDLDQDGVSDLVLIGAPYHYEPKWSGQVFVCRFNKTLDCMVILHGDPGHLESQFGAVVSSLGDLDGDGFTEVAVGAPYEMDGQGALYIYKGESQGLSSVYSQVTEGITAK</sequence>
<reference evidence="6" key="1">
    <citation type="thesis" date="2020" institute="ProQuest LLC" country="789 East Eisenhower Parkway, Ann Arbor, MI, USA">
        <title>Comparative Genomics and Chromosome Evolution.</title>
        <authorList>
            <person name="Mudd A.B."/>
        </authorList>
    </citation>
    <scope>NUCLEOTIDE SEQUENCE</scope>
    <source>
        <strain evidence="6">237g6f4</strain>
        <tissue evidence="6">Blood</tissue>
    </source>
</reference>
<feature type="repeat" description="FG-GAP" evidence="4">
    <location>
        <begin position="165"/>
        <end position="222"/>
    </location>
</feature>
<keyword evidence="5" id="KW-0675">Receptor</keyword>
<dbReference type="SUPFAM" id="SSF69318">
    <property type="entry name" value="Integrin alpha N-terminal domain"/>
    <property type="match status" value="1"/>
</dbReference>
<keyword evidence="1" id="KW-0732">Signal</keyword>
<dbReference type="GO" id="GO:0008305">
    <property type="term" value="C:integrin complex"/>
    <property type="evidence" value="ECO:0007669"/>
    <property type="project" value="InterPro"/>
</dbReference>
<accession>A0AAV6YQB9</accession>
<dbReference type="PRINTS" id="PR01185">
    <property type="entry name" value="INTEGRINA"/>
</dbReference>
<dbReference type="PANTHER" id="PTHR23220">
    <property type="entry name" value="INTEGRIN ALPHA"/>
    <property type="match status" value="1"/>
</dbReference>
<comment type="caution">
    <text evidence="6">The sequence shown here is derived from an EMBL/GenBank/DDBJ whole genome shotgun (WGS) entry which is preliminary data.</text>
</comment>
<dbReference type="PROSITE" id="PS51470">
    <property type="entry name" value="FG_GAP"/>
    <property type="match status" value="2"/>
</dbReference>
<dbReference type="SMART" id="SM00191">
    <property type="entry name" value="Int_alpha"/>
    <property type="match status" value="3"/>
</dbReference>
<proteinExistence type="inferred from homology"/>
<keyword evidence="3" id="KW-0325">Glycoprotein</keyword>
<dbReference type="Proteomes" id="UP000824782">
    <property type="component" value="Unassembled WGS sequence"/>
</dbReference>
<dbReference type="GO" id="GO:0007160">
    <property type="term" value="P:cell-matrix adhesion"/>
    <property type="evidence" value="ECO:0007669"/>
    <property type="project" value="TreeGrafter"/>
</dbReference>
<dbReference type="GO" id="GO:0005178">
    <property type="term" value="F:integrin binding"/>
    <property type="evidence" value="ECO:0007669"/>
    <property type="project" value="TreeGrafter"/>
</dbReference>
<dbReference type="Pfam" id="PF01839">
    <property type="entry name" value="FG-GAP"/>
    <property type="match status" value="2"/>
</dbReference>
<feature type="repeat" description="FG-GAP" evidence="4">
    <location>
        <begin position="104"/>
        <end position="164"/>
    </location>
</feature>
<feature type="non-terminal residue" evidence="6">
    <location>
        <position position="234"/>
    </location>
</feature>
<name>A0AAV6YQB9_ENGPU</name>
<dbReference type="GO" id="GO:0033627">
    <property type="term" value="P:cell adhesion mediated by integrin"/>
    <property type="evidence" value="ECO:0007669"/>
    <property type="project" value="TreeGrafter"/>
</dbReference>
<dbReference type="InterPro" id="IPR000413">
    <property type="entry name" value="Integrin_alpha"/>
</dbReference>
<evidence type="ECO:0000256" key="1">
    <source>
        <dbReference type="ARBA" id="ARBA00022729"/>
    </source>
</evidence>
<gene>
    <name evidence="6" type="ORF">GDO81_027365</name>
</gene>
<evidence type="ECO:0000256" key="4">
    <source>
        <dbReference type="PROSITE-ProRule" id="PRU00803"/>
    </source>
</evidence>
<dbReference type="InterPro" id="IPR013519">
    <property type="entry name" value="Int_alpha_beta-p"/>
</dbReference>
<comment type="subcellular location">
    <subcellularLocation>
        <location evidence="5">Membrane</location>
        <topology evidence="5">Single-pass type I membrane protein</topology>
    </subcellularLocation>
</comment>
<keyword evidence="5" id="KW-0130">Cell adhesion</keyword>
<keyword evidence="5" id="KW-0401">Integrin</keyword>
<dbReference type="GO" id="GO:0007229">
    <property type="term" value="P:integrin-mediated signaling pathway"/>
    <property type="evidence" value="ECO:0007669"/>
    <property type="project" value="UniProtKB-KW"/>
</dbReference>